<accession>A0AAV1SQT6</accession>
<dbReference type="EMBL" id="CAWUPB010001195">
    <property type="protein sequence ID" value="CAK7355422.1"/>
    <property type="molecule type" value="Genomic_DNA"/>
</dbReference>
<dbReference type="Proteomes" id="UP001314170">
    <property type="component" value="Unassembled WGS sequence"/>
</dbReference>
<proteinExistence type="predicted"/>
<dbReference type="AlphaFoldDB" id="A0AAV1SQT6"/>
<gene>
    <name evidence="1" type="ORF">DCAF_LOCUS25682</name>
</gene>
<name>A0AAV1SQT6_9ROSI</name>
<reference evidence="1 2" key="1">
    <citation type="submission" date="2024-01" db="EMBL/GenBank/DDBJ databases">
        <authorList>
            <person name="Waweru B."/>
        </authorList>
    </citation>
    <scope>NUCLEOTIDE SEQUENCE [LARGE SCALE GENOMIC DNA]</scope>
</reference>
<comment type="caution">
    <text evidence="1">The sequence shown here is derived from an EMBL/GenBank/DDBJ whole genome shotgun (WGS) entry which is preliminary data.</text>
</comment>
<evidence type="ECO:0000313" key="2">
    <source>
        <dbReference type="Proteomes" id="UP001314170"/>
    </source>
</evidence>
<protein>
    <submittedName>
        <fullName evidence="1">Uncharacterized protein</fullName>
    </submittedName>
</protein>
<sequence>MGPSIGRCWEALVKIEQGFCEWGPSMVCERGLAKGLDVKQDDYSMWATSMACEAEALAGMHTRLGEANMHVKAGVVAHTRDEECCWRASALGHVGGDLWLGYTHVMRLAVGYGWEVYMKMD</sequence>
<organism evidence="1 2">
    <name type="scientific">Dovyalis caffra</name>
    <dbReference type="NCBI Taxonomy" id="77055"/>
    <lineage>
        <taxon>Eukaryota</taxon>
        <taxon>Viridiplantae</taxon>
        <taxon>Streptophyta</taxon>
        <taxon>Embryophyta</taxon>
        <taxon>Tracheophyta</taxon>
        <taxon>Spermatophyta</taxon>
        <taxon>Magnoliopsida</taxon>
        <taxon>eudicotyledons</taxon>
        <taxon>Gunneridae</taxon>
        <taxon>Pentapetalae</taxon>
        <taxon>rosids</taxon>
        <taxon>fabids</taxon>
        <taxon>Malpighiales</taxon>
        <taxon>Salicaceae</taxon>
        <taxon>Flacourtieae</taxon>
        <taxon>Dovyalis</taxon>
    </lineage>
</organism>
<keyword evidence="2" id="KW-1185">Reference proteome</keyword>
<evidence type="ECO:0000313" key="1">
    <source>
        <dbReference type="EMBL" id="CAK7355422.1"/>
    </source>
</evidence>